<keyword evidence="2" id="KW-1185">Reference proteome</keyword>
<gene>
    <name evidence="1" type="ORF">R7226_25150</name>
</gene>
<dbReference type="RefSeq" id="WP_318600129.1">
    <property type="nucleotide sequence ID" value="NZ_JAWSTH010000097.1"/>
</dbReference>
<accession>A0ABU4HWF0</accession>
<proteinExistence type="predicted"/>
<name>A0ABU4HWF0_9ACTN</name>
<sequence>MELALALGLDRIAERLVAGDALERAFWRERLAGADRFAAKRDERLAQLVAQRMWG</sequence>
<organism evidence="1 2">
    <name type="scientific">Conexibacter stalactiti</name>
    <dbReference type="NCBI Taxonomy" id="1940611"/>
    <lineage>
        <taxon>Bacteria</taxon>
        <taxon>Bacillati</taxon>
        <taxon>Actinomycetota</taxon>
        <taxon>Thermoleophilia</taxon>
        <taxon>Solirubrobacterales</taxon>
        <taxon>Conexibacteraceae</taxon>
        <taxon>Conexibacter</taxon>
    </lineage>
</organism>
<reference evidence="2" key="1">
    <citation type="submission" date="2023-07" db="EMBL/GenBank/DDBJ databases">
        <title>Conexibacter stalactiti sp. nov., isolated from stalactites in a lava cave and emended description of the genus Conexibacter.</title>
        <authorList>
            <person name="Lee S.D."/>
        </authorList>
    </citation>
    <scope>NUCLEOTIDE SEQUENCE [LARGE SCALE GENOMIC DNA]</scope>
    <source>
        <strain evidence="2">KCTC 39840</strain>
    </source>
</reference>
<protein>
    <submittedName>
        <fullName evidence="1">Uncharacterized protein</fullName>
    </submittedName>
</protein>
<comment type="caution">
    <text evidence="1">The sequence shown here is derived from an EMBL/GenBank/DDBJ whole genome shotgun (WGS) entry which is preliminary data.</text>
</comment>
<evidence type="ECO:0000313" key="2">
    <source>
        <dbReference type="Proteomes" id="UP001284601"/>
    </source>
</evidence>
<evidence type="ECO:0000313" key="1">
    <source>
        <dbReference type="EMBL" id="MDW5597663.1"/>
    </source>
</evidence>
<dbReference type="EMBL" id="JAWSTH010000097">
    <property type="protein sequence ID" value="MDW5597663.1"/>
    <property type="molecule type" value="Genomic_DNA"/>
</dbReference>
<dbReference type="Proteomes" id="UP001284601">
    <property type="component" value="Unassembled WGS sequence"/>
</dbReference>